<feature type="transmembrane region" description="Helical" evidence="9">
    <location>
        <begin position="118"/>
        <end position="141"/>
    </location>
</feature>
<dbReference type="InterPro" id="IPR005548">
    <property type="entry name" value="Cell_div_FtsQ/DivIB_C"/>
</dbReference>
<evidence type="ECO:0000256" key="6">
    <source>
        <dbReference type="ARBA" id="ARBA00023136"/>
    </source>
</evidence>
<evidence type="ECO:0000256" key="7">
    <source>
        <dbReference type="ARBA" id="ARBA00023306"/>
    </source>
</evidence>
<evidence type="ECO:0000256" key="3">
    <source>
        <dbReference type="ARBA" id="ARBA00022618"/>
    </source>
</evidence>
<dbReference type="PANTHER" id="PTHR37820:SF1">
    <property type="entry name" value="CELL DIVISION PROTEIN FTSQ"/>
    <property type="match status" value="1"/>
</dbReference>
<dbReference type="Pfam" id="PF03799">
    <property type="entry name" value="FtsQ_DivIB_C"/>
    <property type="match status" value="1"/>
</dbReference>
<evidence type="ECO:0000256" key="5">
    <source>
        <dbReference type="ARBA" id="ARBA00022989"/>
    </source>
</evidence>
<comment type="caution">
    <text evidence="11">The sequence shown here is derived from an EMBL/GenBank/DDBJ whole genome shotgun (WGS) entry which is preliminary data.</text>
</comment>
<accession>A0ABU2DQ38</accession>
<keyword evidence="5 9" id="KW-1133">Transmembrane helix</keyword>
<name>A0ABU2DQ38_9MICC</name>
<evidence type="ECO:0000256" key="2">
    <source>
        <dbReference type="ARBA" id="ARBA00022475"/>
    </source>
</evidence>
<protein>
    <submittedName>
        <fullName evidence="11">FtsQ-type POTRA domain-containing protein</fullName>
    </submittedName>
</protein>
<comment type="subcellular location">
    <subcellularLocation>
        <location evidence="1">Membrane</location>
    </subcellularLocation>
</comment>
<reference evidence="11 12" key="1">
    <citation type="submission" date="2023-09" db="EMBL/GenBank/DDBJ databases">
        <title>Description of three actinobacteria isolated from air of manufacturing shop in a pharmaceutical factory.</title>
        <authorList>
            <person name="Zhang D.-F."/>
        </authorList>
    </citation>
    <scope>NUCLEOTIDE SEQUENCE [LARGE SCALE GENOMIC DNA]</scope>
    <source>
        <strain evidence="11 12">LY-0111</strain>
    </source>
</reference>
<keyword evidence="3" id="KW-0132">Cell division</keyword>
<keyword evidence="12" id="KW-1185">Reference proteome</keyword>
<dbReference type="Pfam" id="PF08478">
    <property type="entry name" value="POTRA_1"/>
    <property type="match status" value="1"/>
</dbReference>
<feature type="compositionally biased region" description="Basic and acidic residues" evidence="8">
    <location>
        <begin position="10"/>
        <end position="20"/>
    </location>
</feature>
<keyword evidence="4 9" id="KW-0812">Transmembrane</keyword>
<organism evidence="11 12">
    <name type="scientific">Nesterenkonia aerolata</name>
    <dbReference type="NCBI Taxonomy" id="3074079"/>
    <lineage>
        <taxon>Bacteria</taxon>
        <taxon>Bacillati</taxon>
        <taxon>Actinomycetota</taxon>
        <taxon>Actinomycetes</taxon>
        <taxon>Micrococcales</taxon>
        <taxon>Micrococcaceae</taxon>
        <taxon>Nesterenkonia</taxon>
    </lineage>
</organism>
<dbReference type="Gene3D" id="3.10.20.310">
    <property type="entry name" value="membrane protein fhac"/>
    <property type="match status" value="1"/>
</dbReference>
<dbReference type="RefSeq" id="WP_310547474.1">
    <property type="nucleotide sequence ID" value="NZ_JAVKGR010000002.1"/>
</dbReference>
<dbReference type="PANTHER" id="PTHR37820">
    <property type="entry name" value="CELL DIVISION PROTEIN DIVIB"/>
    <property type="match status" value="1"/>
</dbReference>
<evidence type="ECO:0000256" key="9">
    <source>
        <dbReference type="SAM" id="Phobius"/>
    </source>
</evidence>
<keyword evidence="2" id="KW-1003">Cell membrane</keyword>
<feature type="region of interest" description="Disordered" evidence="8">
    <location>
        <begin position="1"/>
        <end position="101"/>
    </location>
</feature>
<sequence length="347" mass="38138">MKRPRIPQSRHRERENRSEDVSSGAVSTSDTDEVLTFRSRDQQRGPEAETGHRTQRDAEERTAEHPQISAEDDDPGHDAAPEAEDRQAASEGHPSAATTLSFPEPKVVGVRRRRRRGLWLLGGGFLLLLVAVIVLTVSPLLTIRSVEVEGNDLLSDDRAQELLEPVVGRPLPQVGNSQVEELLAEEPVIDQVVVQGRLPDELLVEVIEHPPVAEVRHGEEIRFYNEDGEVIRTFDAEDEDQLAQAEEHATPLISEEAALQDQAVFRAIVSVLGELPASAREVMDSATATSVDSVELELDDGRRVLWGSSERGREKAAVLEAVLDSDDSAFTEAETIDISTPDAPVTR</sequence>
<keyword evidence="6 9" id="KW-0472">Membrane</keyword>
<dbReference type="InterPro" id="IPR013685">
    <property type="entry name" value="POTRA_FtsQ_type"/>
</dbReference>
<feature type="domain" description="POTRA" evidence="10">
    <location>
        <begin position="141"/>
        <end position="209"/>
    </location>
</feature>
<feature type="compositionally biased region" description="Basic and acidic residues" evidence="8">
    <location>
        <begin position="76"/>
        <end position="88"/>
    </location>
</feature>
<proteinExistence type="predicted"/>
<keyword evidence="7" id="KW-0131">Cell cycle</keyword>
<evidence type="ECO:0000256" key="8">
    <source>
        <dbReference type="SAM" id="MobiDB-lite"/>
    </source>
</evidence>
<evidence type="ECO:0000313" key="11">
    <source>
        <dbReference type="EMBL" id="MDR8018480.1"/>
    </source>
</evidence>
<evidence type="ECO:0000256" key="1">
    <source>
        <dbReference type="ARBA" id="ARBA00004370"/>
    </source>
</evidence>
<dbReference type="InterPro" id="IPR050487">
    <property type="entry name" value="FtsQ_DivIB"/>
</dbReference>
<gene>
    <name evidence="11" type="ORF">RIL96_02705</name>
</gene>
<dbReference type="PROSITE" id="PS51779">
    <property type="entry name" value="POTRA"/>
    <property type="match status" value="1"/>
</dbReference>
<dbReference type="EMBL" id="JAVKGR010000002">
    <property type="protein sequence ID" value="MDR8018480.1"/>
    <property type="molecule type" value="Genomic_DNA"/>
</dbReference>
<evidence type="ECO:0000313" key="12">
    <source>
        <dbReference type="Proteomes" id="UP001251870"/>
    </source>
</evidence>
<dbReference type="InterPro" id="IPR034746">
    <property type="entry name" value="POTRA"/>
</dbReference>
<evidence type="ECO:0000256" key="4">
    <source>
        <dbReference type="ARBA" id="ARBA00022692"/>
    </source>
</evidence>
<feature type="compositionally biased region" description="Basic and acidic residues" evidence="8">
    <location>
        <begin position="38"/>
        <end position="64"/>
    </location>
</feature>
<dbReference type="Proteomes" id="UP001251870">
    <property type="component" value="Unassembled WGS sequence"/>
</dbReference>
<evidence type="ECO:0000259" key="10">
    <source>
        <dbReference type="PROSITE" id="PS51779"/>
    </source>
</evidence>